<name>A0A5B6VDB1_9ROSI</name>
<organism evidence="2 3">
    <name type="scientific">Gossypium australe</name>
    <dbReference type="NCBI Taxonomy" id="47621"/>
    <lineage>
        <taxon>Eukaryota</taxon>
        <taxon>Viridiplantae</taxon>
        <taxon>Streptophyta</taxon>
        <taxon>Embryophyta</taxon>
        <taxon>Tracheophyta</taxon>
        <taxon>Spermatophyta</taxon>
        <taxon>Magnoliopsida</taxon>
        <taxon>eudicotyledons</taxon>
        <taxon>Gunneridae</taxon>
        <taxon>Pentapetalae</taxon>
        <taxon>rosids</taxon>
        <taxon>malvids</taxon>
        <taxon>Malvales</taxon>
        <taxon>Malvaceae</taxon>
        <taxon>Malvoideae</taxon>
        <taxon>Gossypium</taxon>
    </lineage>
</organism>
<feature type="transmembrane region" description="Helical" evidence="1">
    <location>
        <begin position="85"/>
        <end position="104"/>
    </location>
</feature>
<evidence type="ECO:0000313" key="3">
    <source>
        <dbReference type="Proteomes" id="UP000325315"/>
    </source>
</evidence>
<dbReference type="Proteomes" id="UP000325315">
    <property type="component" value="Unassembled WGS sequence"/>
</dbReference>
<keyword evidence="3" id="KW-1185">Reference proteome</keyword>
<keyword evidence="1" id="KW-0472">Membrane</keyword>
<accession>A0A5B6VDB1</accession>
<dbReference type="AlphaFoldDB" id="A0A5B6VDB1"/>
<keyword evidence="1" id="KW-0812">Transmembrane</keyword>
<evidence type="ECO:0000313" key="2">
    <source>
        <dbReference type="EMBL" id="KAA3467195.1"/>
    </source>
</evidence>
<evidence type="ECO:0000256" key="1">
    <source>
        <dbReference type="SAM" id="Phobius"/>
    </source>
</evidence>
<dbReference type="EMBL" id="SMMG02000007">
    <property type="protein sequence ID" value="KAA3467195.1"/>
    <property type="molecule type" value="Genomic_DNA"/>
</dbReference>
<keyword evidence="1" id="KW-1133">Transmembrane helix</keyword>
<sequence>MSYNLSSTIKFPKWFPLEQSIITYCLIFPFQSLSSYRNPGKGYENFDFAYNSENVAKFLQRCCFDGNSFQNFQGPDTAFLRFASYLYYLSPLFFFLYSVFFSEIF</sequence>
<proteinExistence type="predicted"/>
<gene>
    <name evidence="2" type="ORF">EPI10_002229</name>
</gene>
<reference evidence="3" key="1">
    <citation type="journal article" date="2019" name="Plant Biotechnol. J.">
        <title>Genome sequencing of the Australian wild diploid species Gossypium australe highlights disease resistance and delayed gland morphogenesis.</title>
        <authorList>
            <person name="Cai Y."/>
            <person name="Cai X."/>
            <person name="Wang Q."/>
            <person name="Wang P."/>
            <person name="Zhang Y."/>
            <person name="Cai C."/>
            <person name="Xu Y."/>
            <person name="Wang K."/>
            <person name="Zhou Z."/>
            <person name="Wang C."/>
            <person name="Geng S."/>
            <person name="Li B."/>
            <person name="Dong Q."/>
            <person name="Hou Y."/>
            <person name="Wang H."/>
            <person name="Ai P."/>
            <person name="Liu Z."/>
            <person name="Yi F."/>
            <person name="Sun M."/>
            <person name="An G."/>
            <person name="Cheng J."/>
            <person name="Zhang Y."/>
            <person name="Shi Q."/>
            <person name="Xie Y."/>
            <person name="Shi X."/>
            <person name="Chang Y."/>
            <person name="Huang F."/>
            <person name="Chen Y."/>
            <person name="Hong S."/>
            <person name="Mi L."/>
            <person name="Sun Q."/>
            <person name="Zhang L."/>
            <person name="Zhou B."/>
            <person name="Peng R."/>
            <person name="Zhang X."/>
            <person name="Liu F."/>
        </authorList>
    </citation>
    <scope>NUCLEOTIDE SEQUENCE [LARGE SCALE GENOMIC DNA]</scope>
    <source>
        <strain evidence="3">cv. PA1801</strain>
    </source>
</reference>
<comment type="caution">
    <text evidence="2">The sequence shown here is derived from an EMBL/GenBank/DDBJ whole genome shotgun (WGS) entry which is preliminary data.</text>
</comment>
<protein>
    <submittedName>
        <fullName evidence="2">Two-component response regulator-like APRR3</fullName>
    </submittedName>
</protein>